<dbReference type="Gene3D" id="1.10.10.10">
    <property type="entry name" value="Winged helix-like DNA-binding domain superfamily/Winged helix DNA-binding domain"/>
    <property type="match status" value="1"/>
</dbReference>
<protein>
    <submittedName>
        <fullName evidence="2">NUMOD4 domain-containing protein</fullName>
    </submittedName>
</protein>
<reference evidence="2" key="2">
    <citation type="submission" date="2023-04" db="EMBL/GenBank/DDBJ databases">
        <title>Paracnuella aquatica gen. nov., sp. nov., a member of the family Chitinophagaceae isolated from a hot spring.</title>
        <authorList>
            <person name="Wang C."/>
        </authorList>
    </citation>
    <scope>NUCLEOTIDE SEQUENCE</scope>
    <source>
        <strain evidence="2">LB-8</strain>
    </source>
</reference>
<dbReference type="SUPFAM" id="SSF54060">
    <property type="entry name" value="His-Me finger endonucleases"/>
    <property type="match status" value="2"/>
</dbReference>
<comment type="caution">
    <text evidence="2">The sequence shown here is derived from an EMBL/GenBank/DDBJ whole genome shotgun (WGS) entry which is preliminary data.</text>
</comment>
<dbReference type="Gene3D" id="3.90.75.20">
    <property type="match status" value="2"/>
</dbReference>
<dbReference type="EMBL" id="JAOTIF010000012">
    <property type="protein sequence ID" value="MCU7550411.1"/>
    <property type="molecule type" value="Genomic_DNA"/>
</dbReference>
<proteinExistence type="predicted"/>
<dbReference type="Proteomes" id="UP001155483">
    <property type="component" value="Unassembled WGS sequence"/>
</dbReference>
<evidence type="ECO:0000313" key="3">
    <source>
        <dbReference type="Proteomes" id="UP001155483"/>
    </source>
</evidence>
<dbReference type="GO" id="GO:0016788">
    <property type="term" value="F:hydrolase activity, acting on ester bonds"/>
    <property type="evidence" value="ECO:0007669"/>
    <property type="project" value="InterPro"/>
</dbReference>
<dbReference type="RefSeq" id="WP_279297851.1">
    <property type="nucleotide sequence ID" value="NZ_JAOTIF010000012.1"/>
</dbReference>
<dbReference type="Pfam" id="PF07463">
    <property type="entry name" value="NUMOD4"/>
    <property type="match status" value="2"/>
</dbReference>
<dbReference type="InterPro" id="IPR010902">
    <property type="entry name" value="NUMOD4"/>
</dbReference>
<dbReference type="InterPro" id="IPR036388">
    <property type="entry name" value="WH-like_DNA-bd_sf"/>
</dbReference>
<reference evidence="2" key="1">
    <citation type="submission" date="2022-09" db="EMBL/GenBank/DDBJ databases">
        <authorList>
            <person name="Yuan C."/>
            <person name="Ke Z."/>
        </authorList>
    </citation>
    <scope>NUCLEOTIDE SEQUENCE</scope>
    <source>
        <strain evidence="2">LB-8</strain>
    </source>
</reference>
<sequence>MATKKNFPYQILDLADLEGELWEDVPGFDGAYLVSNFGRIKSLRRWRNAGKGGGYYTEEKILRLRTSTKPNHHLKTKTYNVGVSLKMDGKVRSTSVAKYVYYAFVAPFDLDDPELVVSFIDCEGRNLRPENLILTTRSKLLKRAYDLKRAEVDFKLPVLQLDMEGNIVARFESITEAGEKKGWSIGAIAECTKGHIFQHKGYRWQLENKVKKIRQPKKAKDEVFNEYLWEKIGKPRTSLKTPIPVLNLNPESMEGEIWKPIEGLNNTYQVSNRGRIKSCSRFKGNQVWLKEHISKLVADGNKNKPTSTLLATLSKDGKKFQQSVARLVYFHFVAPFDISDKSKRVSFKDGCFYNLVPENLVLNVKQELSIK</sequence>
<gene>
    <name evidence="2" type="ORF">OCK74_14920</name>
</gene>
<keyword evidence="3" id="KW-1185">Reference proteome</keyword>
<feature type="domain" description="NUMOD4" evidence="1">
    <location>
        <begin position="20"/>
        <end position="65"/>
    </location>
</feature>
<evidence type="ECO:0000313" key="2">
    <source>
        <dbReference type="EMBL" id="MCU7550411.1"/>
    </source>
</evidence>
<feature type="domain" description="NUMOD4" evidence="1">
    <location>
        <begin position="256"/>
        <end position="295"/>
    </location>
</feature>
<accession>A0A9X2XX80</accession>
<dbReference type="InterPro" id="IPR044925">
    <property type="entry name" value="His-Me_finger_sf"/>
</dbReference>
<dbReference type="AlphaFoldDB" id="A0A9X2XX80"/>
<evidence type="ECO:0000259" key="1">
    <source>
        <dbReference type="Pfam" id="PF07463"/>
    </source>
</evidence>
<organism evidence="2 3">
    <name type="scientific">Paraflavisolibacter caeni</name>
    <dbReference type="NCBI Taxonomy" id="2982496"/>
    <lineage>
        <taxon>Bacteria</taxon>
        <taxon>Pseudomonadati</taxon>
        <taxon>Bacteroidota</taxon>
        <taxon>Chitinophagia</taxon>
        <taxon>Chitinophagales</taxon>
        <taxon>Chitinophagaceae</taxon>
        <taxon>Paraflavisolibacter</taxon>
    </lineage>
</organism>
<name>A0A9X2XX80_9BACT</name>